<protein>
    <recommendedName>
        <fullName evidence="1">Endonuclease/exonuclease/phosphatase domain-containing protein</fullName>
    </recommendedName>
</protein>
<reference evidence="2" key="1">
    <citation type="journal article" date="2014" name="Int. J. Syst. Evol. Microbiol.">
        <title>Complete genome sequence of Corynebacterium casei LMG S-19264T (=DSM 44701T), isolated from a smear-ripened cheese.</title>
        <authorList>
            <consortium name="US DOE Joint Genome Institute (JGI-PGF)"/>
            <person name="Walter F."/>
            <person name="Albersmeier A."/>
            <person name="Kalinowski J."/>
            <person name="Ruckert C."/>
        </authorList>
    </citation>
    <scope>NUCLEOTIDE SEQUENCE</scope>
    <source>
        <strain evidence="2">VKM Ac-1401</strain>
    </source>
</reference>
<dbReference type="EMBL" id="BSEN01000013">
    <property type="protein sequence ID" value="GLJ77253.1"/>
    <property type="molecule type" value="Genomic_DNA"/>
</dbReference>
<reference evidence="2" key="2">
    <citation type="submission" date="2023-01" db="EMBL/GenBank/DDBJ databases">
        <authorList>
            <person name="Sun Q."/>
            <person name="Evtushenko L."/>
        </authorList>
    </citation>
    <scope>NUCLEOTIDE SEQUENCE</scope>
    <source>
        <strain evidence="2">VKM Ac-1401</strain>
    </source>
</reference>
<proteinExistence type="predicted"/>
<dbReference type="Pfam" id="PF03372">
    <property type="entry name" value="Exo_endo_phos"/>
    <property type="match status" value="1"/>
</dbReference>
<dbReference type="InterPro" id="IPR005135">
    <property type="entry name" value="Endo/exonuclease/phosphatase"/>
</dbReference>
<feature type="domain" description="Endonuclease/exonuclease/phosphatase" evidence="1">
    <location>
        <begin position="11"/>
        <end position="218"/>
    </location>
</feature>
<comment type="caution">
    <text evidence="2">The sequence shown here is derived from an EMBL/GenBank/DDBJ whole genome shotgun (WGS) entry which is preliminary data.</text>
</comment>
<dbReference type="AlphaFoldDB" id="A0A9W6HBY0"/>
<name>A0A9W6HBY0_9MICO</name>
<evidence type="ECO:0000313" key="3">
    <source>
        <dbReference type="Proteomes" id="UP001142372"/>
    </source>
</evidence>
<sequence length="229" mass="25633">MRRGIPLRIVSYNLRKHAAGHELADIAAAHDVDALCLQECDSEALPERLHHLKLADATKTNRLGLAIYVREDRYDVVETRVFAVQKSVHDRVLAPAHERLLAAHLRDRETGQDVLIGSFHAAPLTASNSLRRKQIAAAHAGMRSLAEDVPAVMVGDFNYPWFIRGLERRLITTGYALMRTTEPTYLRYKFFTGYFDFVTSTGMEIDRVDVLPAGASDHRAISLDTKLAA</sequence>
<accession>A0A9W6HBY0</accession>
<keyword evidence="3" id="KW-1185">Reference proteome</keyword>
<dbReference type="InterPro" id="IPR036691">
    <property type="entry name" value="Endo/exonu/phosph_ase_sf"/>
</dbReference>
<dbReference type="Proteomes" id="UP001142372">
    <property type="component" value="Unassembled WGS sequence"/>
</dbReference>
<gene>
    <name evidence="2" type="ORF">GCM10017584_28270</name>
</gene>
<dbReference type="SUPFAM" id="SSF56219">
    <property type="entry name" value="DNase I-like"/>
    <property type="match status" value="1"/>
</dbReference>
<dbReference type="GO" id="GO:0003824">
    <property type="term" value="F:catalytic activity"/>
    <property type="evidence" value="ECO:0007669"/>
    <property type="project" value="InterPro"/>
</dbReference>
<evidence type="ECO:0000259" key="1">
    <source>
        <dbReference type="Pfam" id="PF03372"/>
    </source>
</evidence>
<dbReference type="Gene3D" id="3.60.10.10">
    <property type="entry name" value="Endonuclease/exonuclease/phosphatase"/>
    <property type="match status" value="1"/>
</dbReference>
<organism evidence="2 3">
    <name type="scientific">Leifsonia poae</name>
    <dbReference type="NCBI Taxonomy" id="110933"/>
    <lineage>
        <taxon>Bacteria</taxon>
        <taxon>Bacillati</taxon>
        <taxon>Actinomycetota</taxon>
        <taxon>Actinomycetes</taxon>
        <taxon>Micrococcales</taxon>
        <taxon>Microbacteriaceae</taxon>
        <taxon>Leifsonia</taxon>
    </lineage>
</organism>
<evidence type="ECO:0000313" key="2">
    <source>
        <dbReference type="EMBL" id="GLJ77253.1"/>
    </source>
</evidence>
<dbReference type="RefSeq" id="WP_271177895.1">
    <property type="nucleotide sequence ID" value="NZ_BAAAJO010000004.1"/>
</dbReference>